<name>A0ABW2CCN5_9ACTN</name>
<reference evidence="4" key="1">
    <citation type="journal article" date="2019" name="Int. J. Syst. Evol. Microbiol.">
        <title>The Global Catalogue of Microorganisms (GCM) 10K type strain sequencing project: providing services to taxonomists for standard genome sequencing and annotation.</title>
        <authorList>
            <consortium name="The Broad Institute Genomics Platform"/>
            <consortium name="The Broad Institute Genome Sequencing Center for Infectious Disease"/>
            <person name="Wu L."/>
            <person name="Ma J."/>
        </authorList>
    </citation>
    <scope>NUCLEOTIDE SEQUENCE [LARGE SCALE GENOMIC DNA]</scope>
    <source>
        <strain evidence="4">JCM 3369</strain>
    </source>
</reference>
<protein>
    <submittedName>
        <fullName evidence="3">Pentapeptide repeat-containing protein</fullName>
    </submittedName>
</protein>
<keyword evidence="2" id="KW-0812">Transmembrane</keyword>
<dbReference type="RefSeq" id="WP_160823926.1">
    <property type="nucleotide sequence ID" value="NZ_JBHSXE010000001.1"/>
</dbReference>
<evidence type="ECO:0000256" key="1">
    <source>
        <dbReference type="ARBA" id="ARBA00022737"/>
    </source>
</evidence>
<dbReference type="Proteomes" id="UP001596380">
    <property type="component" value="Unassembled WGS sequence"/>
</dbReference>
<keyword evidence="4" id="KW-1185">Reference proteome</keyword>
<dbReference type="PANTHER" id="PTHR47485">
    <property type="entry name" value="THYLAKOID LUMENAL 17.4 KDA PROTEIN, CHLOROPLASTIC"/>
    <property type="match status" value="1"/>
</dbReference>
<feature type="transmembrane region" description="Helical" evidence="2">
    <location>
        <begin position="20"/>
        <end position="38"/>
    </location>
</feature>
<dbReference type="Pfam" id="PF00805">
    <property type="entry name" value="Pentapeptide"/>
    <property type="match status" value="3"/>
</dbReference>
<keyword evidence="2" id="KW-0472">Membrane</keyword>
<accession>A0ABW2CCN5</accession>
<dbReference type="PANTHER" id="PTHR47485:SF1">
    <property type="entry name" value="THYLAKOID LUMENAL 17.4 KDA PROTEIN, CHLOROPLASTIC"/>
    <property type="match status" value="1"/>
</dbReference>
<keyword evidence="1" id="KW-0677">Repeat</keyword>
<keyword evidence="2" id="KW-1133">Transmembrane helix</keyword>
<evidence type="ECO:0000313" key="3">
    <source>
        <dbReference type="EMBL" id="MFC6879269.1"/>
    </source>
</evidence>
<gene>
    <name evidence="3" type="ORF">ACFQKB_05770</name>
</gene>
<dbReference type="Gene3D" id="2.160.20.80">
    <property type="entry name" value="E3 ubiquitin-protein ligase SopA"/>
    <property type="match status" value="1"/>
</dbReference>
<proteinExistence type="predicted"/>
<sequence>MELRNQQRAERHQWLNSLGILFGVLFTAGTLVFTGLALRTAREDLRTSQDNVRIARESQLTDRYAKTLEALADDDTTIRLGAVHALKRLLADSPRDRAAIIAVLAGFIRGQDPAPTIKDKDLPLEPSVDIAAALTTLADNPHPVPHLDLHRIRTPNILLDDAHFNQATLRGANLRGGNLHNADLGHANLRDANLYSVDLEGANLFGADLGRADLERADLERANLVGAILRGTDLRGANLRDAGPIDADLREADLRGANLDGTDLRGADLRGARYSVGVDQIRRMAVTDKRTRW</sequence>
<comment type="caution">
    <text evidence="3">The sequence shown here is derived from an EMBL/GenBank/DDBJ whole genome shotgun (WGS) entry which is preliminary data.</text>
</comment>
<organism evidence="3 4">
    <name type="scientific">Actinomadura yumaensis</name>
    <dbReference type="NCBI Taxonomy" id="111807"/>
    <lineage>
        <taxon>Bacteria</taxon>
        <taxon>Bacillati</taxon>
        <taxon>Actinomycetota</taxon>
        <taxon>Actinomycetes</taxon>
        <taxon>Streptosporangiales</taxon>
        <taxon>Thermomonosporaceae</taxon>
        <taxon>Actinomadura</taxon>
    </lineage>
</organism>
<evidence type="ECO:0000313" key="4">
    <source>
        <dbReference type="Proteomes" id="UP001596380"/>
    </source>
</evidence>
<dbReference type="EMBL" id="JBHSXS010000002">
    <property type="protein sequence ID" value="MFC6879269.1"/>
    <property type="molecule type" value="Genomic_DNA"/>
</dbReference>
<dbReference type="SUPFAM" id="SSF141571">
    <property type="entry name" value="Pentapeptide repeat-like"/>
    <property type="match status" value="1"/>
</dbReference>
<dbReference type="InterPro" id="IPR001646">
    <property type="entry name" value="5peptide_repeat"/>
</dbReference>
<evidence type="ECO:0000256" key="2">
    <source>
        <dbReference type="SAM" id="Phobius"/>
    </source>
</evidence>